<protein>
    <submittedName>
        <fullName evidence="2">Uncharacterized protein</fullName>
    </submittedName>
</protein>
<evidence type="ECO:0000313" key="2">
    <source>
        <dbReference type="EMBL" id="RPD63336.1"/>
    </source>
</evidence>
<feature type="compositionally biased region" description="Basic residues" evidence="1">
    <location>
        <begin position="169"/>
        <end position="190"/>
    </location>
</feature>
<evidence type="ECO:0000313" key="3">
    <source>
        <dbReference type="Proteomes" id="UP000313359"/>
    </source>
</evidence>
<evidence type="ECO:0000256" key="1">
    <source>
        <dbReference type="SAM" id="MobiDB-lite"/>
    </source>
</evidence>
<organism evidence="2 3">
    <name type="scientific">Lentinus tigrinus ALCF2SS1-6</name>
    <dbReference type="NCBI Taxonomy" id="1328759"/>
    <lineage>
        <taxon>Eukaryota</taxon>
        <taxon>Fungi</taxon>
        <taxon>Dikarya</taxon>
        <taxon>Basidiomycota</taxon>
        <taxon>Agaricomycotina</taxon>
        <taxon>Agaricomycetes</taxon>
        <taxon>Polyporales</taxon>
        <taxon>Polyporaceae</taxon>
        <taxon>Lentinus</taxon>
    </lineage>
</organism>
<accession>A0A5C2SPB7</accession>
<reference evidence="2" key="1">
    <citation type="journal article" date="2018" name="Genome Biol. Evol.">
        <title>Genomics and development of Lentinus tigrinus, a white-rot wood-decaying mushroom with dimorphic fruiting bodies.</title>
        <authorList>
            <person name="Wu B."/>
            <person name="Xu Z."/>
            <person name="Knudson A."/>
            <person name="Carlson A."/>
            <person name="Chen N."/>
            <person name="Kovaka S."/>
            <person name="LaButti K."/>
            <person name="Lipzen A."/>
            <person name="Pennachio C."/>
            <person name="Riley R."/>
            <person name="Schakwitz W."/>
            <person name="Umezawa K."/>
            <person name="Ohm R.A."/>
            <person name="Grigoriev I.V."/>
            <person name="Nagy L.G."/>
            <person name="Gibbons J."/>
            <person name="Hibbett D."/>
        </authorList>
    </citation>
    <scope>NUCLEOTIDE SEQUENCE [LARGE SCALE GENOMIC DNA]</scope>
    <source>
        <strain evidence="2">ALCF2SS1-6</strain>
    </source>
</reference>
<sequence>MHSVPAVELLSTLDDEHAITNGHLSTTPHFRNDVASHTSSATHPHRLATLAQQLQGSPASGPALVDLCYATAGLAAASSLATPGSEQEQRPRTSRRPHQCHTRTLRPDRAGSVAESKHMRAARAASKVARSPSRCPRQRHPHNCVPAVALLGIQTDRRLANHSMRLATHRTPRAPRTRKREGRARLKPQTHRAADREGPPGSSQCHCTSAAIVPAIGPIYVAVGR</sequence>
<name>A0A5C2SPB7_9APHY</name>
<feature type="compositionally biased region" description="Polar residues" evidence="1">
    <location>
        <begin position="22"/>
        <end position="42"/>
    </location>
</feature>
<gene>
    <name evidence="2" type="ORF">L227DRAFT_386241</name>
</gene>
<feature type="region of interest" description="Disordered" evidence="1">
    <location>
        <begin position="169"/>
        <end position="205"/>
    </location>
</feature>
<feature type="compositionally biased region" description="Low complexity" evidence="1">
    <location>
        <begin position="122"/>
        <end position="134"/>
    </location>
</feature>
<dbReference type="Proteomes" id="UP000313359">
    <property type="component" value="Unassembled WGS sequence"/>
</dbReference>
<dbReference type="AlphaFoldDB" id="A0A5C2SPB7"/>
<dbReference type="EMBL" id="ML122256">
    <property type="protein sequence ID" value="RPD63336.1"/>
    <property type="molecule type" value="Genomic_DNA"/>
</dbReference>
<feature type="region of interest" description="Disordered" evidence="1">
    <location>
        <begin position="79"/>
        <end position="141"/>
    </location>
</feature>
<keyword evidence="3" id="KW-1185">Reference proteome</keyword>
<proteinExistence type="predicted"/>
<feature type="compositionally biased region" description="Basic residues" evidence="1">
    <location>
        <begin position="92"/>
        <end position="104"/>
    </location>
</feature>
<feature type="region of interest" description="Disordered" evidence="1">
    <location>
        <begin position="20"/>
        <end position="42"/>
    </location>
</feature>